<comment type="cofactor">
    <cofactor evidence="2">
        <name>pyridoxal 5'-phosphate</name>
        <dbReference type="ChEBI" id="CHEBI:597326"/>
    </cofactor>
</comment>
<dbReference type="PANTHER" id="PTHR43050:SF1">
    <property type="entry name" value="SERINE RACEMASE"/>
    <property type="match status" value="1"/>
</dbReference>
<dbReference type="Proteomes" id="UP001205105">
    <property type="component" value="Unassembled WGS sequence"/>
</dbReference>
<keyword evidence="15" id="KW-1185">Reference proteome</keyword>
<feature type="domain" description="Tryptophan synthase beta chain-like PALP" evidence="13">
    <location>
        <begin position="41"/>
        <end position="332"/>
    </location>
</feature>
<organism evidence="14 15">
    <name type="scientific">Chlorella ohadii</name>
    <dbReference type="NCBI Taxonomy" id="2649997"/>
    <lineage>
        <taxon>Eukaryota</taxon>
        <taxon>Viridiplantae</taxon>
        <taxon>Chlorophyta</taxon>
        <taxon>core chlorophytes</taxon>
        <taxon>Trebouxiophyceae</taxon>
        <taxon>Chlorellales</taxon>
        <taxon>Chlorellaceae</taxon>
        <taxon>Chlorella clade</taxon>
        <taxon>Chlorella</taxon>
    </lineage>
</organism>
<proteinExistence type="inferred from homology"/>
<evidence type="ECO:0000259" key="13">
    <source>
        <dbReference type="Pfam" id="PF00291"/>
    </source>
</evidence>
<dbReference type="EMBL" id="JADXDR010000054">
    <property type="protein sequence ID" value="KAI7842202.1"/>
    <property type="molecule type" value="Genomic_DNA"/>
</dbReference>
<dbReference type="CDD" id="cd01562">
    <property type="entry name" value="Thr-dehyd"/>
    <property type="match status" value="1"/>
</dbReference>
<dbReference type="AlphaFoldDB" id="A0AAD5DR43"/>
<dbReference type="GO" id="GO:0030378">
    <property type="term" value="F:serine racemase activity"/>
    <property type="evidence" value="ECO:0007669"/>
    <property type="project" value="UniProtKB-EC"/>
</dbReference>
<evidence type="ECO:0000313" key="15">
    <source>
        <dbReference type="Proteomes" id="UP001205105"/>
    </source>
</evidence>
<comment type="cofactor">
    <cofactor evidence="1">
        <name>Ca(2+)</name>
        <dbReference type="ChEBI" id="CHEBI:29108"/>
    </cofactor>
</comment>
<evidence type="ECO:0000256" key="2">
    <source>
        <dbReference type="ARBA" id="ARBA00001933"/>
    </source>
</evidence>
<dbReference type="GO" id="GO:0005524">
    <property type="term" value="F:ATP binding"/>
    <property type="evidence" value="ECO:0007669"/>
    <property type="project" value="TreeGrafter"/>
</dbReference>
<dbReference type="GO" id="GO:0000287">
    <property type="term" value="F:magnesium ion binding"/>
    <property type="evidence" value="ECO:0007669"/>
    <property type="project" value="TreeGrafter"/>
</dbReference>
<dbReference type="EC" id="5.1.1.18" evidence="10"/>
<dbReference type="Pfam" id="PF00291">
    <property type="entry name" value="PALP"/>
    <property type="match status" value="1"/>
</dbReference>
<gene>
    <name evidence="14" type="ORF">COHA_004115</name>
</gene>
<evidence type="ECO:0000313" key="14">
    <source>
        <dbReference type="EMBL" id="KAI7842202.1"/>
    </source>
</evidence>
<keyword evidence="7" id="KW-0663">Pyridoxal phosphate</keyword>
<accession>A0AAD5DR43</accession>
<comment type="cofactor">
    <cofactor evidence="3">
        <name>Mn(2+)</name>
        <dbReference type="ChEBI" id="CHEBI:29035"/>
    </cofactor>
</comment>
<dbReference type="GO" id="GO:0070179">
    <property type="term" value="P:D-serine biosynthetic process"/>
    <property type="evidence" value="ECO:0007669"/>
    <property type="project" value="TreeGrafter"/>
</dbReference>
<evidence type="ECO:0000256" key="9">
    <source>
        <dbReference type="ARBA" id="ARBA00066349"/>
    </source>
</evidence>
<sequence>MQARRPSVPLANNNAIMCDSSAELPVSLKDVQEAAARVAPWVHTTPVLTSSTLNELSGRNLHFKAEIFQRGGSFKIRGACNSVFALPEEAAARGVVAHSSGNHAAAVALAAKLRGIPAHVVVPSDTPAIKQAAILTYGVEPILCEPTMEAREATCAAVQQQTGATFVPPFNSVLTIAGQGTIGLEFLQQVPELEAIIVPVSGGGMISGIAVAAKGLKPSIKIIAAEPSGRNDAADVAACKAAGQLVQLPKPQTICDGLQARLGSLTWPIVQRLVDDVVTVSEEEVVAAMQLVLERMKVVVEPSGAAGVAAALSNQLRERHPGLRHVGVILCGGNVDFCSRTPDFWQRWLQPSPAAS</sequence>
<evidence type="ECO:0000256" key="11">
    <source>
        <dbReference type="ARBA" id="ARBA00070760"/>
    </source>
</evidence>
<evidence type="ECO:0000256" key="3">
    <source>
        <dbReference type="ARBA" id="ARBA00001936"/>
    </source>
</evidence>
<dbReference type="InterPro" id="IPR001926">
    <property type="entry name" value="TrpB-like_PALP"/>
</dbReference>
<keyword evidence="8" id="KW-0456">Lyase</keyword>
<name>A0AAD5DR43_9CHLO</name>
<dbReference type="SUPFAM" id="SSF53686">
    <property type="entry name" value="Tryptophan synthase beta subunit-like PLP-dependent enzymes"/>
    <property type="match status" value="1"/>
</dbReference>
<evidence type="ECO:0000256" key="12">
    <source>
        <dbReference type="ARBA" id="ARBA00081761"/>
    </source>
</evidence>
<comment type="cofactor">
    <cofactor evidence="4">
        <name>Mg(2+)</name>
        <dbReference type="ChEBI" id="CHEBI:18420"/>
    </cofactor>
</comment>
<evidence type="ECO:0000256" key="8">
    <source>
        <dbReference type="ARBA" id="ARBA00023239"/>
    </source>
</evidence>
<dbReference type="PANTHER" id="PTHR43050">
    <property type="entry name" value="SERINE / THREONINE RACEMASE FAMILY MEMBER"/>
    <property type="match status" value="1"/>
</dbReference>
<comment type="caution">
    <text evidence="14">The sequence shown here is derived from an EMBL/GenBank/DDBJ whole genome shotgun (WGS) entry which is preliminary data.</text>
</comment>
<evidence type="ECO:0000256" key="1">
    <source>
        <dbReference type="ARBA" id="ARBA00001913"/>
    </source>
</evidence>
<keyword evidence="6" id="KW-0460">Magnesium</keyword>
<comment type="similarity">
    <text evidence="5">Belongs to the serine/threonine dehydratase family.</text>
</comment>
<dbReference type="FunFam" id="3.40.50.1100:FF:000007">
    <property type="entry name" value="L-threonine dehydratase catabolic TdcB"/>
    <property type="match status" value="1"/>
</dbReference>
<dbReference type="InterPro" id="IPR036052">
    <property type="entry name" value="TrpB-like_PALP_sf"/>
</dbReference>
<dbReference type="GO" id="GO:0008721">
    <property type="term" value="F:D-serine ammonia-lyase activity"/>
    <property type="evidence" value="ECO:0007669"/>
    <property type="project" value="UniProtKB-EC"/>
</dbReference>
<dbReference type="PROSITE" id="PS00165">
    <property type="entry name" value="DEHYDRATASE_SER_THR"/>
    <property type="match status" value="1"/>
</dbReference>
<evidence type="ECO:0000256" key="4">
    <source>
        <dbReference type="ARBA" id="ARBA00001946"/>
    </source>
</evidence>
<evidence type="ECO:0000256" key="10">
    <source>
        <dbReference type="ARBA" id="ARBA00066592"/>
    </source>
</evidence>
<dbReference type="GO" id="GO:0030170">
    <property type="term" value="F:pyridoxal phosphate binding"/>
    <property type="evidence" value="ECO:0007669"/>
    <property type="project" value="InterPro"/>
</dbReference>
<protein>
    <recommendedName>
        <fullName evidence="11">Serine racemase</fullName>
        <ecNumber evidence="9">4.3.1.18</ecNumber>
        <ecNumber evidence="10">5.1.1.18</ecNumber>
    </recommendedName>
    <alternativeName>
        <fullName evidence="12">D-serine dehydratase</fullName>
    </alternativeName>
</protein>
<reference evidence="14" key="1">
    <citation type="submission" date="2020-11" db="EMBL/GenBank/DDBJ databases">
        <title>Chlorella ohadii genome sequencing and assembly.</title>
        <authorList>
            <person name="Murik O."/>
            <person name="Treves H."/>
            <person name="Kedem I."/>
            <person name="Shotland Y."/>
            <person name="Kaplan A."/>
        </authorList>
    </citation>
    <scope>NUCLEOTIDE SEQUENCE</scope>
    <source>
        <strain evidence="14">1</strain>
    </source>
</reference>
<dbReference type="GO" id="GO:0018114">
    <property type="term" value="F:threonine racemase activity"/>
    <property type="evidence" value="ECO:0007669"/>
    <property type="project" value="TreeGrafter"/>
</dbReference>
<evidence type="ECO:0000256" key="5">
    <source>
        <dbReference type="ARBA" id="ARBA00010869"/>
    </source>
</evidence>
<dbReference type="EC" id="4.3.1.18" evidence="9"/>
<dbReference type="Gene3D" id="3.40.50.1100">
    <property type="match status" value="2"/>
</dbReference>
<evidence type="ECO:0000256" key="6">
    <source>
        <dbReference type="ARBA" id="ARBA00022842"/>
    </source>
</evidence>
<dbReference type="GO" id="GO:0003941">
    <property type="term" value="F:L-serine ammonia-lyase activity"/>
    <property type="evidence" value="ECO:0007669"/>
    <property type="project" value="TreeGrafter"/>
</dbReference>
<evidence type="ECO:0000256" key="7">
    <source>
        <dbReference type="ARBA" id="ARBA00022898"/>
    </source>
</evidence>
<dbReference type="InterPro" id="IPR000634">
    <property type="entry name" value="Ser/Thr_deHydtase_PyrdxlP-BS"/>
</dbReference>